<accession>A0A392PZG6</accession>
<comment type="caution">
    <text evidence="2">The sequence shown here is derived from an EMBL/GenBank/DDBJ whole genome shotgun (WGS) entry which is preliminary data.</text>
</comment>
<feature type="compositionally biased region" description="Basic residues" evidence="1">
    <location>
        <begin position="36"/>
        <end position="50"/>
    </location>
</feature>
<dbReference type="EMBL" id="LXQA010104543">
    <property type="protein sequence ID" value="MCI17238.1"/>
    <property type="molecule type" value="Genomic_DNA"/>
</dbReference>
<dbReference type="AlphaFoldDB" id="A0A392PZG6"/>
<evidence type="ECO:0000313" key="2">
    <source>
        <dbReference type="EMBL" id="MCI17238.1"/>
    </source>
</evidence>
<feature type="region of interest" description="Disordered" evidence="1">
    <location>
        <begin position="1"/>
        <end position="101"/>
    </location>
</feature>
<name>A0A392PZG6_9FABA</name>
<feature type="non-terminal residue" evidence="2">
    <location>
        <position position="1"/>
    </location>
</feature>
<evidence type="ECO:0000313" key="3">
    <source>
        <dbReference type="Proteomes" id="UP000265520"/>
    </source>
</evidence>
<proteinExistence type="predicted"/>
<keyword evidence="3" id="KW-1185">Reference proteome</keyword>
<protein>
    <submittedName>
        <fullName evidence="2">Uncharacterized protein</fullName>
    </submittedName>
</protein>
<dbReference type="Proteomes" id="UP000265520">
    <property type="component" value="Unassembled WGS sequence"/>
</dbReference>
<organism evidence="2 3">
    <name type="scientific">Trifolium medium</name>
    <dbReference type="NCBI Taxonomy" id="97028"/>
    <lineage>
        <taxon>Eukaryota</taxon>
        <taxon>Viridiplantae</taxon>
        <taxon>Streptophyta</taxon>
        <taxon>Embryophyta</taxon>
        <taxon>Tracheophyta</taxon>
        <taxon>Spermatophyta</taxon>
        <taxon>Magnoliopsida</taxon>
        <taxon>eudicotyledons</taxon>
        <taxon>Gunneridae</taxon>
        <taxon>Pentapetalae</taxon>
        <taxon>rosids</taxon>
        <taxon>fabids</taxon>
        <taxon>Fabales</taxon>
        <taxon>Fabaceae</taxon>
        <taxon>Papilionoideae</taxon>
        <taxon>50 kb inversion clade</taxon>
        <taxon>NPAAA clade</taxon>
        <taxon>Hologalegina</taxon>
        <taxon>IRL clade</taxon>
        <taxon>Trifolieae</taxon>
        <taxon>Trifolium</taxon>
    </lineage>
</organism>
<sequence length="101" mass="11400">QSLAMPPFPEELLDANMFPDVIPEKTPAMAEPSVKTQKKSKKRKSSKKKKEGVDKTDLINPEQIPLLNAVESNQRMPEDDHLTMQMKQTADASREVPVLEE</sequence>
<evidence type="ECO:0000256" key="1">
    <source>
        <dbReference type="SAM" id="MobiDB-lite"/>
    </source>
</evidence>
<reference evidence="2 3" key="1">
    <citation type="journal article" date="2018" name="Front. Plant Sci.">
        <title>Red Clover (Trifolium pratense) and Zigzag Clover (T. medium) - A Picture of Genomic Similarities and Differences.</title>
        <authorList>
            <person name="Dluhosova J."/>
            <person name="Istvanek J."/>
            <person name="Nedelnik J."/>
            <person name="Repkova J."/>
        </authorList>
    </citation>
    <scope>NUCLEOTIDE SEQUENCE [LARGE SCALE GENOMIC DNA]</scope>
    <source>
        <strain evidence="3">cv. 10/8</strain>
        <tissue evidence="2">Leaf</tissue>
    </source>
</reference>